<dbReference type="HOGENOM" id="CLU_518295_0_0_1"/>
<gene>
    <name evidence="2" type="ORF">TTHERM_00046620</name>
</gene>
<feature type="compositionally biased region" description="Low complexity" evidence="1">
    <location>
        <begin position="250"/>
        <end position="264"/>
    </location>
</feature>
<proteinExistence type="predicted"/>
<dbReference type="AlphaFoldDB" id="Q23DM9"/>
<dbReference type="EMBL" id="GG662712">
    <property type="protein sequence ID" value="EAR94446.2"/>
    <property type="molecule type" value="Genomic_DNA"/>
</dbReference>
<feature type="compositionally biased region" description="Polar residues" evidence="1">
    <location>
        <begin position="230"/>
        <end position="249"/>
    </location>
</feature>
<dbReference type="RefSeq" id="XP_001014657.2">
    <property type="nucleotide sequence ID" value="XM_001014657.3"/>
</dbReference>
<evidence type="ECO:0000313" key="2">
    <source>
        <dbReference type="EMBL" id="EAR94446.2"/>
    </source>
</evidence>
<accession>Q23DM9</accession>
<feature type="compositionally biased region" description="Low complexity" evidence="1">
    <location>
        <begin position="83"/>
        <end position="98"/>
    </location>
</feature>
<feature type="region of interest" description="Disordered" evidence="1">
    <location>
        <begin position="81"/>
        <end position="207"/>
    </location>
</feature>
<organism evidence="2 3">
    <name type="scientific">Tetrahymena thermophila (strain SB210)</name>
    <dbReference type="NCBI Taxonomy" id="312017"/>
    <lineage>
        <taxon>Eukaryota</taxon>
        <taxon>Sar</taxon>
        <taxon>Alveolata</taxon>
        <taxon>Ciliophora</taxon>
        <taxon>Intramacronucleata</taxon>
        <taxon>Oligohymenophorea</taxon>
        <taxon>Hymenostomatida</taxon>
        <taxon>Tetrahymenina</taxon>
        <taxon>Tetrahymenidae</taxon>
        <taxon>Tetrahymena</taxon>
    </lineage>
</organism>
<dbReference type="GeneID" id="7842576"/>
<evidence type="ECO:0000256" key="1">
    <source>
        <dbReference type="SAM" id="MobiDB-lite"/>
    </source>
</evidence>
<feature type="compositionally biased region" description="Polar residues" evidence="1">
    <location>
        <begin position="188"/>
        <end position="207"/>
    </location>
</feature>
<dbReference type="InParanoid" id="Q23DM9"/>
<sequence length="509" mass="58334">MKNEILQSQVQKKRKIFIVKEKQFRKKSKTITSPTHNRARRNTEPVLSELGKIKRQIRLTQENSMRNQVPPYPSQIMRQRATSIPSSYQQYQPNYQHSGSFDQINSMHYPHNPIYSPHHQQQQAPQTSQSNNNNNISYPNHLLNQNSSSSSSTHLTSSSLTSPTQSGVPVYNPANQRNSQQPPYPYINPQTQTINGNSKNFVNSSTNSYQNNVKQQSFQQNPQIQYENNATKNQNNHTSPYIKQNNSCANSMSSSTNAPYSNSSQQDCDNSIYHEKVPAYNSSAPMIQKSNSWCAVDQRCPDQCNIYNEPPTFQHAQSTIVPPYTSHNDQYNAKYSSQYNPPSSNQYNYHAAYKANIYSKGSLYNNNQYNNGYSYPNNENQQIQNTPSTIASRTSQSPHNAGVIDSFEHGQNLYHQDNIEQGLQDFFIDTKLANDQENEDIYANSHNIPINNNNLVNNNYMDDLFDNKNCFDDDNDINNCMNQFNSSTNQQYNMLSSNFGDYNAYPEYS</sequence>
<feature type="region of interest" description="Disordered" evidence="1">
    <location>
        <begin position="230"/>
        <end position="267"/>
    </location>
</feature>
<feature type="compositionally biased region" description="Low complexity" evidence="1">
    <location>
        <begin position="116"/>
        <end position="166"/>
    </location>
</feature>
<evidence type="ECO:0000313" key="3">
    <source>
        <dbReference type="Proteomes" id="UP000009168"/>
    </source>
</evidence>
<keyword evidence="3" id="KW-1185">Reference proteome</keyword>
<name>Q23DM9_TETTS</name>
<dbReference type="Proteomes" id="UP000009168">
    <property type="component" value="Unassembled WGS sequence"/>
</dbReference>
<protein>
    <submittedName>
        <fullName evidence="2">Uncharacterized protein</fullName>
    </submittedName>
</protein>
<reference evidence="3" key="1">
    <citation type="journal article" date="2006" name="PLoS Biol.">
        <title>Macronuclear genome sequence of the ciliate Tetrahymena thermophila, a model eukaryote.</title>
        <authorList>
            <person name="Eisen J.A."/>
            <person name="Coyne R.S."/>
            <person name="Wu M."/>
            <person name="Wu D."/>
            <person name="Thiagarajan M."/>
            <person name="Wortman J.R."/>
            <person name="Badger J.H."/>
            <person name="Ren Q."/>
            <person name="Amedeo P."/>
            <person name="Jones K.M."/>
            <person name="Tallon L.J."/>
            <person name="Delcher A.L."/>
            <person name="Salzberg S.L."/>
            <person name="Silva J.C."/>
            <person name="Haas B.J."/>
            <person name="Majoros W.H."/>
            <person name="Farzad M."/>
            <person name="Carlton J.M."/>
            <person name="Smith R.K. Jr."/>
            <person name="Garg J."/>
            <person name="Pearlman R.E."/>
            <person name="Karrer K.M."/>
            <person name="Sun L."/>
            <person name="Manning G."/>
            <person name="Elde N.C."/>
            <person name="Turkewitz A.P."/>
            <person name="Asai D.J."/>
            <person name="Wilkes D.E."/>
            <person name="Wang Y."/>
            <person name="Cai H."/>
            <person name="Collins K."/>
            <person name="Stewart B.A."/>
            <person name="Lee S.R."/>
            <person name="Wilamowska K."/>
            <person name="Weinberg Z."/>
            <person name="Ruzzo W.L."/>
            <person name="Wloga D."/>
            <person name="Gaertig J."/>
            <person name="Frankel J."/>
            <person name="Tsao C.-C."/>
            <person name="Gorovsky M.A."/>
            <person name="Keeling P.J."/>
            <person name="Waller R.F."/>
            <person name="Patron N.J."/>
            <person name="Cherry J.M."/>
            <person name="Stover N.A."/>
            <person name="Krieger C.J."/>
            <person name="del Toro C."/>
            <person name="Ryder H.F."/>
            <person name="Williamson S.C."/>
            <person name="Barbeau R.A."/>
            <person name="Hamilton E.P."/>
            <person name="Orias E."/>
        </authorList>
    </citation>
    <scope>NUCLEOTIDE SEQUENCE [LARGE SCALE GENOMIC DNA]</scope>
    <source>
        <strain evidence="3">SB210</strain>
    </source>
</reference>
<dbReference type="KEGG" id="tet:TTHERM_00046620"/>